<accession>A0ABN5HGY4</accession>
<keyword evidence="2" id="KW-1185">Reference proteome</keyword>
<sequence length="59" mass="7015">MARLADLIFSARLWRDEDLQQAYAEQDRQQPVAQRQRPLSLNRNPRVTIPFLPNFFNSD</sequence>
<reference evidence="1 2" key="1">
    <citation type="submission" date="2018-01" db="EMBL/GenBank/DDBJ databases">
        <title>Complete and assembled Genome of Pantoea calida DSM22759T.</title>
        <authorList>
            <person name="Stevens M.J.A."/>
            <person name="Zurfluh K."/>
            <person name="Stephan R."/>
        </authorList>
    </citation>
    <scope>NUCLEOTIDE SEQUENCE [LARGE SCALE GENOMIC DNA]</scope>
    <source>
        <strain evidence="1 2">DSM 22759</strain>
    </source>
</reference>
<name>A0ABN5HGY4_9GAMM</name>
<dbReference type="Proteomes" id="UP000237673">
    <property type="component" value="Chromosome"/>
</dbReference>
<organism evidence="1 2">
    <name type="scientific">Mixta calida</name>
    <dbReference type="NCBI Taxonomy" id="665913"/>
    <lineage>
        <taxon>Bacteria</taxon>
        <taxon>Pseudomonadati</taxon>
        <taxon>Pseudomonadota</taxon>
        <taxon>Gammaproteobacteria</taxon>
        <taxon>Enterobacterales</taxon>
        <taxon>Erwiniaceae</taxon>
        <taxon>Mixta</taxon>
    </lineage>
</organism>
<gene>
    <name evidence="1" type="ORF">C2E16_16160</name>
</gene>
<dbReference type="EMBL" id="CP026378">
    <property type="protein sequence ID" value="AUY26287.1"/>
    <property type="molecule type" value="Genomic_DNA"/>
</dbReference>
<proteinExistence type="predicted"/>
<evidence type="ECO:0000313" key="1">
    <source>
        <dbReference type="EMBL" id="AUY26287.1"/>
    </source>
</evidence>
<protein>
    <submittedName>
        <fullName evidence="1">Uncharacterized protein</fullName>
    </submittedName>
</protein>
<evidence type="ECO:0000313" key="2">
    <source>
        <dbReference type="Proteomes" id="UP000237673"/>
    </source>
</evidence>